<reference evidence="11 12" key="2">
    <citation type="journal article" date="2010" name="Stand. Genomic Sci.">
        <title>Complete genome sequence of Gordonia bronchialis type strain (3410).</title>
        <authorList>
            <person name="Ivanova N."/>
            <person name="Sikorski J."/>
            <person name="Jando M."/>
            <person name="Lapidus A."/>
            <person name="Nolan M."/>
            <person name="Lucas S."/>
            <person name="Del Rio T.G."/>
            <person name="Tice H."/>
            <person name="Copeland A."/>
            <person name="Cheng J.F."/>
            <person name="Chen F."/>
            <person name="Bruce D."/>
            <person name="Goodwin L."/>
            <person name="Pitluck S."/>
            <person name="Mavromatis K."/>
            <person name="Ovchinnikova G."/>
            <person name="Pati A."/>
            <person name="Chen A."/>
            <person name="Palaniappan K."/>
            <person name="Land M."/>
            <person name="Hauser L."/>
            <person name="Chang Y.J."/>
            <person name="Jeffries C.D."/>
            <person name="Chain P."/>
            <person name="Saunders E."/>
            <person name="Han C."/>
            <person name="Detter J.C."/>
            <person name="Brettin T."/>
            <person name="Rohde M."/>
            <person name="Goker M."/>
            <person name="Bristow J."/>
            <person name="Eisen J.A."/>
            <person name="Markowitz V."/>
            <person name="Hugenholtz P."/>
            <person name="Klenk H.P."/>
            <person name="Kyrpides N.C."/>
        </authorList>
    </citation>
    <scope>NUCLEOTIDE SEQUENCE [LARGE SCALE GENOMIC DNA]</scope>
    <source>
        <strain evidence="12">ATCC 25592 / DSM 43247 / BCRC 13721 / JCM 3198 / KCTC 3076 / NBRC 16047 / NCTC 10667</strain>
    </source>
</reference>
<dbReference type="InterPro" id="IPR036890">
    <property type="entry name" value="HATPase_C_sf"/>
</dbReference>
<keyword evidence="9" id="KW-0472">Membrane</keyword>
<keyword evidence="6 11" id="KW-0418">Kinase</keyword>
<evidence type="ECO:0000256" key="3">
    <source>
        <dbReference type="ARBA" id="ARBA00022553"/>
    </source>
</evidence>
<feature type="transmembrane region" description="Helical" evidence="9">
    <location>
        <begin position="113"/>
        <end position="131"/>
    </location>
</feature>
<dbReference type="GO" id="GO:0000155">
    <property type="term" value="F:phosphorelay sensor kinase activity"/>
    <property type="evidence" value="ECO:0007669"/>
    <property type="project" value="InterPro"/>
</dbReference>
<evidence type="ECO:0000256" key="1">
    <source>
        <dbReference type="ARBA" id="ARBA00000085"/>
    </source>
</evidence>
<dbReference type="InterPro" id="IPR011712">
    <property type="entry name" value="Sig_transdc_His_kin_sub3_dim/P"/>
</dbReference>
<dbReference type="KEGG" id="gbr:Gbro_3239"/>
<dbReference type="Pfam" id="PF07730">
    <property type="entry name" value="HisKA_3"/>
    <property type="match status" value="1"/>
</dbReference>
<dbReference type="InterPro" id="IPR050482">
    <property type="entry name" value="Sensor_HK_TwoCompSys"/>
</dbReference>
<organism evidence="11 12">
    <name type="scientific">Gordonia bronchialis (strain ATCC 25592 / DSM 43247 / BCRC 13721 / JCM 3198 / KCTC 3076 / NBRC 16047 / NCTC 10667)</name>
    <name type="common">Rhodococcus bronchialis</name>
    <dbReference type="NCBI Taxonomy" id="526226"/>
    <lineage>
        <taxon>Bacteria</taxon>
        <taxon>Bacillati</taxon>
        <taxon>Actinomycetota</taxon>
        <taxon>Actinomycetes</taxon>
        <taxon>Mycobacteriales</taxon>
        <taxon>Gordoniaceae</taxon>
        <taxon>Gordonia</taxon>
    </lineage>
</organism>
<feature type="domain" description="Signal transduction histidine kinase subgroup 3 dimerisation and phosphoacceptor" evidence="10">
    <location>
        <begin position="205"/>
        <end position="269"/>
    </location>
</feature>
<evidence type="ECO:0000259" key="10">
    <source>
        <dbReference type="Pfam" id="PF07730"/>
    </source>
</evidence>
<dbReference type="PANTHER" id="PTHR24421:SF10">
    <property type="entry name" value="NITRATE_NITRITE SENSOR PROTEIN NARQ"/>
    <property type="match status" value="1"/>
</dbReference>
<keyword evidence="4" id="KW-0808">Transferase</keyword>
<evidence type="ECO:0000256" key="4">
    <source>
        <dbReference type="ARBA" id="ARBA00022679"/>
    </source>
</evidence>
<dbReference type="EC" id="2.7.13.3" evidence="2"/>
<feature type="transmembrane region" description="Helical" evidence="9">
    <location>
        <begin position="90"/>
        <end position="107"/>
    </location>
</feature>
<dbReference type="RefSeq" id="WP_012834960.1">
    <property type="nucleotide sequence ID" value="NC_013441.1"/>
</dbReference>
<evidence type="ECO:0000256" key="2">
    <source>
        <dbReference type="ARBA" id="ARBA00012438"/>
    </source>
</evidence>
<dbReference type="SUPFAM" id="SSF55874">
    <property type="entry name" value="ATPase domain of HSP90 chaperone/DNA topoisomerase II/histidine kinase"/>
    <property type="match status" value="1"/>
</dbReference>
<dbReference type="HOGENOM" id="CLU_000445_20_1_11"/>
<sequence length="422" mass="45148">MFRRTRHLLRAAGSGAGELLADLPAARDPAVRQYFSSRWNWFFLFVALVMYSVAWPTLPMTHDLPAFALPVVAAFAAWPLAFAWAAPVQAWGVSVVSAQVIGVVVPAANDWPWGIGVPHLIVLLVVTFCALARGPLRWLPVIWLATAVVLFTVAPPEARAGWVFGISVMAVVVALMRALVRSRRLLAQRTEETELAESQKAILTERTRIARDLHDIVAHRMSVVVVMAQTARYRIDGVDGAVAEEFDAIADAARSALDEVRQMLGVLRLDAEASSAPSPGLAELESLVAATRRAGAEVTMTDRLDHARVGDASALVVYRVVQESLANATRHAPGASIEVSLDQVGDRVEVSVVNEAPVRDVVTLNGPGSGIPGMVERMRAVGGNLIAVPRTAGGFQVTAVLPARAPSTQVTEVEVASVRGPL</sequence>
<reference evidence="12" key="1">
    <citation type="submission" date="2009-10" db="EMBL/GenBank/DDBJ databases">
        <title>The complete chromosome of Gordonia bronchialis DSM 43247.</title>
        <authorList>
            <consortium name="US DOE Joint Genome Institute (JGI-PGF)"/>
            <person name="Lucas S."/>
            <person name="Copeland A."/>
            <person name="Lapidus A."/>
            <person name="Glavina del Rio T."/>
            <person name="Dalin E."/>
            <person name="Tice H."/>
            <person name="Bruce D."/>
            <person name="Goodwin L."/>
            <person name="Pitluck S."/>
            <person name="Kyrpides N."/>
            <person name="Mavromatis K."/>
            <person name="Ivanova N."/>
            <person name="Ovchinnikova G."/>
            <person name="Saunders E."/>
            <person name="Brettin T."/>
            <person name="Detter J.C."/>
            <person name="Han C."/>
            <person name="Larimer F."/>
            <person name="Land M."/>
            <person name="Hauser L."/>
            <person name="Markowitz V."/>
            <person name="Cheng J.-F."/>
            <person name="Hugenholtz P."/>
            <person name="Woyke T."/>
            <person name="Wu D."/>
            <person name="Jando M."/>
            <person name="Schneider S."/>
            <person name="Goeker M."/>
            <person name="Klenk H.-P."/>
            <person name="Eisen J.A."/>
        </authorList>
    </citation>
    <scope>NUCLEOTIDE SEQUENCE [LARGE SCALE GENOMIC DNA]</scope>
    <source>
        <strain evidence="12">ATCC 25592 / DSM 43247 / BCRC 13721 / JCM 3198 / KCTC 3076 / NBRC 16047 / NCTC 10667</strain>
    </source>
</reference>
<keyword evidence="9" id="KW-1133">Transmembrane helix</keyword>
<evidence type="ECO:0000256" key="9">
    <source>
        <dbReference type="SAM" id="Phobius"/>
    </source>
</evidence>
<dbReference type="EMBL" id="CP001802">
    <property type="protein sequence ID" value="ACY22444.1"/>
    <property type="molecule type" value="Genomic_DNA"/>
</dbReference>
<evidence type="ECO:0000313" key="12">
    <source>
        <dbReference type="Proteomes" id="UP000001219"/>
    </source>
</evidence>
<dbReference type="STRING" id="526226.Gbro_3239"/>
<evidence type="ECO:0000256" key="8">
    <source>
        <dbReference type="ARBA" id="ARBA00023012"/>
    </source>
</evidence>
<dbReference type="eggNOG" id="COG4585">
    <property type="taxonomic scope" value="Bacteria"/>
</dbReference>
<dbReference type="OrthoDB" id="227596at2"/>
<evidence type="ECO:0000256" key="7">
    <source>
        <dbReference type="ARBA" id="ARBA00022840"/>
    </source>
</evidence>
<dbReference type="GO" id="GO:0005524">
    <property type="term" value="F:ATP binding"/>
    <property type="evidence" value="ECO:0007669"/>
    <property type="project" value="UniProtKB-KW"/>
</dbReference>
<dbReference type="CDD" id="cd16917">
    <property type="entry name" value="HATPase_UhpB-NarQ-NarX-like"/>
    <property type="match status" value="1"/>
</dbReference>
<dbReference type="AlphaFoldDB" id="D0LC57"/>
<feature type="transmembrane region" description="Helical" evidence="9">
    <location>
        <begin position="138"/>
        <end position="154"/>
    </location>
</feature>
<dbReference type="Proteomes" id="UP000001219">
    <property type="component" value="Chromosome"/>
</dbReference>
<evidence type="ECO:0000256" key="6">
    <source>
        <dbReference type="ARBA" id="ARBA00022777"/>
    </source>
</evidence>
<dbReference type="GO" id="GO:0046983">
    <property type="term" value="F:protein dimerization activity"/>
    <property type="evidence" value="ECO:0007669"/>
    <property type="project" value="InterPro"/>
</dbReference>
<feature type="transmembrane region" description="Helical" evidence="9">
    <location>
        <begin position="39"/>
        <end position="58"/>
    </location>
</feature>
<keyword evidence="8" id="KW-0902">Two-component regulatory system</keyword>
<protein>
    <recommendedName>
        <fullName evidence="2">histidine kinase</fullName>
        <ecNumber evidence="2">2.7.13.3</ecNumber>
    </recommendedName>
</protein>
<dbReference type="Gene3D" id="3.30.565.10">
    <property type="entry name" value="Histidine kinase-like ATPase, C-terminal domain"/>
    <property type="match status" value="1"/>
</dbReference>
<keyword evidence="12" id="KW-1185">Reference proteome</keyword>
<accession>D0LC57</accession>
<keyword evidence="5" id="KW-0547">Nucleotide-binding</keyword>
<gene>
    <name evidence="11" type="ordered locus">Gbro_3239</name>
</gene>
<keyword evidence="7" id="KW-0067">ATP-binding</keyword>
<comment type="catalytic activity">
    <reaction evidence="1">
        <text>ATP + protein L-histidine = ADP + protein N-phospho-L-histidine.</text>
        <dbReference type="EC" id="2.7.13.3"/>
    </reaction>
</comment>
<feature type="transmembrane region" description="Helical" evidence="9">
    <location>
        <begin position="64"/>
        <end position="83"/>
    </location>
</feature>
<evidence type="ECO:0000256" key="5">
    <source>
        <dbReference type="ARBA" id="ARBA00022741"/>
    </source>
</evidence>
<keyword evidence="3" id="KW-0597">Phosphoprotein</keyword>
<dbReference type="Gene3D" id="1.20.5.1930">
    <property type="match status" value="1"/>
</dbReference>
<name>D0LC57_GORB4</name>
<evidence type="ECO:0000313" key="11">
    <source>
        <dbReference type="EMBL" id="ACY22444.1"/>
    </source>
</evidence>
<feature type="transmembrane region" description="Helical" evidence="9">
    <location>
        <begin position="160"/>
        <end position="180"/>
    </location>
</feature>
<proteinExistence type="predicted"/>
<dbReference type="PANTHER" id="PTHR24421">
    <property type="entry name" value="NITRATE/NITRITE SENSOR PROTEIN NARX-RELATED"/>
    <property type="match status" value="1"/>
</dbReference>
<keyword evidence="9" id="KW-0812">Transmembrane</keyword>
<dbReference type="GO" id="GO:0016020">
    <property type="term" value="C:membrane"/>
    <property type="evidence" value="ECO:0007669"/>
    <property type="project" value="InterPro"/>
</dbReference>